<organism evidence="3 4">
    <name type="scientific">Rhizorhabdus histidinilytica</name>
    <dbReference type="NCBI Taxonomy" id="439228"/>
    <lineage>
        <taxon>Bacteria</taxon>
        <taxon>Pseudomonadati</taxon>
        <taxon>Pseudomonadota</taxon>
        <taxon>Alphaproteobacteria</taxon>
        <taxon>Sphingomonadales</taxon>
        <taxon>Sphingomonadaceae</taxon>
        <taxon>Rhizorhabdus</taxon>
    </lineage>
</organism>
<evidence type="ECO:0000256" key="1">
    <source>
        <dbReference type="SAM" id="MobiDB-lite"/>
    </source>
</evidence>
<evidence type="ECO:0000313" key="4">
    <source>
        <dbReference type="Proteomes" id="UP000189818"/>
    </source>
</evidence>
<dbReference type="AlphaFoldDB" id="A0A1T5CL31"/>
<reference evidence="4" key="1">
    <citation type="submission" date="2017-02" db="EMBL/GenBank/DDBJ databases">
        <authorList>
            <person name="Varghese N."/>
            <person name="Submissions S."/>
        </authorList>
    </citation>
    <scope>NUCLEOTIDE SEQUENCE [LARGE SCALE GENOMIC DNA]</scope>
    <source>
        <strain evidence="4">UM2</strain>
    </source>
</reference>
<keyword evidence="4" id="KW-1185">Reference proteome</keyword>
<keyword evidence="2" id="KW-1133">Transmembrane helix</keyword>
<gene>
    <name evidence="3" type="ORF">SAMN06295920_104117</name>
</gene>
<feature type="region of interest" description="Disordered" evidence="1">
    <location>
        <begin position="1"/>
        <end position="22"/>
    </location>
</feature>
<sequence length="92" mass="9761">MERAPDKIETGGGEGDQGRPLGAAFLSVGSANSPARSLRAYLRRRMEQPITATEAEPRFSGAVRVLLGVVLAVGSWAVVLGGAWLAIRYLTH</sequence>
<keyword evidence="2" id="KW-0812">Transmembrane</keyword>
<keyword evidence="2" id="KW-0472">Membrane</keyword>
<feature type="transmembrane region" description="Helical" evidence="2">
    <location>
        <begin position="65"/>
        <end position="87"/>
    </location>
</feature>
<dbReference type="EMBL" id="FUYM01000004">
    <property type="protein sequence ID" value="SKB59860.1"/>
    <property type="molecule type" value="Genomic_DNA"/>
</dbReference>
<protein>
    <submittedName>
        <fullName evidence="3">Uncharacterized protein</fullName>
    </submittedName>
</protein>
<name>A0A1T5CL31_9SPHN</name>
<evidence type="ECO:0000313" key="3">
    <source>
        <dbReference type="EMBL" id="SKB59860.1"/>
    </source>
</evidence>
<accession>A0A1T5CL31</accession>
<dbReference type="Proteomes" id="UP000189818">
    <property type="component" value="Unassembled WGS sequence"/>
</dbReference>
<dbReference type="STRING" id="439228.SAMN06295920_104117"/>
<evidence type="ECO:0000256" key="2">
    <source>
        <dbReference type="SAM" id="Phobius"/>
    </source>
</evidence>
<proteinExistence type="predicted"/>